<protein>
    <recommendedName>
        <fullName evidence="4">SAM domain-containing protein</fullName>
    </recommendedName>
</protein>
<dbReference type="VEuPathDB" id="FungiDB:RhiirA1_474363"/>
<gene>
    <name evidence="2" type="ORF">RhiirA4_428666</name>
</gene>
<dbReference type="Proteomes" id="UP000234323">
    <property type="component" value="Unassembled WGS sequence"/>
</dbReference>
<dbReference type="EMBL" id="LLXI01002384">
    <property type="protein sequence ID" value="PKY57002.1"/>
    <property type="molecule type" value="Genomic_DNA"/>
</dbReference>
<dbReference type="VEuPathDB" id="FungiDB:RhiirA1_468262"/>
<feature type="region of interest" description="Disordered" evidence="1">
    <location>
        <begin position="78"/>
        <end position="110"/>
    </location>
</feature>
<dbReference type="VEuPathDB" id="FungiDB:RhiirFUN_023842"/>
<keyword evidence="3" id="KW-1185">Reference proteome</keyword>
<dbReference type="VEuPathDB" id="FungiDB:FUN_011744"/>
<evidence type="ECO:0000313" key="3">
    <source>
        <dbReference type="Proteomes" id="UP000234323"/>
    </source>
</evidence>
<name>A0A2I1HDQ1_9GLOM</name>
<dbReference type="AlphaFoldDB" id="A0A2I1HDQ1"/>
<reference evidence="2 3" key="1">
    <citation type="submission" date="2015-10" db="EMBL/GenBank/DDBJ databases">
        <title>Genome analyses suggest a sexual origin of heterokaryosis in a supposedly ancient asexual fungus.</title>
        <authorList>
            <person name="Ropars J."/>
            <person name="Sedzielewska K."/>
            <person name="Noel J."/>
            <person name="Charron P."/>
            <person name="Farinelli L."/>
            <person name="Marton T."/>
            <person name="Kruger M."/>
            <person name="Pelin A."/>
            <person name="Brachmann A."/>
            <person name="Corradi N."/>
        </authorList>
    </citation>
    <scope>NUCLEOTIDE SEQUENCE [LARGE SCALE GENOMIC DNA]</scope>
    <source>
        <strain evidence="2 3">A4</strain>
    </source>
</reference>
<comment type="caution">
    <text evidence="2">The sequence shown here is derived from an EMBL/GenBank/DDBJ whole genome shotgun (WGS) entry which is preliminary data.</text>
</comment>
<evidence type="ECO:0000313" key="2">
    <source>
        <dbReference type="EMBL" id="PKY57002.1"/>
    </source>
</evidence>
<sequence>MTFQEYLIGTCLSCKKCLYCGVELSIRKKMCTCDKTIKPNITTTFKFSFCPACNSAFQRKKSNTNSKSSTSCKISLEFDSNRNSPEDDEPAQTRSNSIDLNESDDKDNDNIEISEKSDAEQVISFNLIIKPFTGPALPSKWMEIEVSSLDDILADIHLYVKKLTGNKNIMHPDYLVSFKSEKAAGAGMQLVDLQDYKKFLLDYKKLTEKNKNMAVIVSLKNDKKKKQKGVKTFTSTTPSTTSMPIASNSNFNTPFFFAIPPQMFSFMQNPTTNNSPNSPSNVLSYPRQSVPSLDEFFIKLDESLDGNEEFTTKFKDIFKEERISVSQICDLTDTEFDQLGVNKIGWRKAFRAVAKSYK</sequence>
<evidence type="ECO:0000256" key="1">
    <source>
        <dbReference type="SAM" id="MobiDB-lite"/>
    </source>
</evidence>
<proteinExistence type="predicted"/>
<evidence type="ECO:0008006" key="4">
    <source>
        <dbReference type="Google" id="ProtNLM"/>
    </source>
</evidence>
<feature type="compositionally biased region" description="Acidic residues" evidence="1">
    <location>
        <begin position="101"/>
        <end position="110"/>
    </location>
</feature>
<accession>A0A2I1HDQ1</accession>
<dbReference type="VEuPathDB" id="FungiDB:FUN_015323"/>
<organism evidence="2 3">
    <name type="scientific">Rhizophagus irregularis</name>
    <dbReference type="NCBI Taxonomy" id="588596"/>
    <lineage>
        <taxon>Eukaryota</taxon>
        <taxon>Fungi</taxon>
        <taxon>Fungi incertae sedis</taxon>
        <taxon>Mucoromycota</taxon>
        <taxon>Glomeromycotina</taxon>
        <taxon>Glomeromycetes</taxon>
        <taxon>Glomerales</taxon>
        <taxon>Glomeraceae</taxon>
        <taxon>Rhizophagus</taxon>
    </lineage>
</organism>